<dbReference type="Proteomes" id="UP000000305">
    <property type="component" value="Unassembled WGS sequence"/>
</dbReference>
<dbReference type="GO" id="GO:0005886">
    <property type="term" value="C:plasma membrane"/>
    <property type="evidence" value="ECO:0007669"/>
    <property type="project" value="UniProtKB-SubCell"/>
</dbReference>
<feature type="transmembrane region" description="Helical" evidence="9">
    <location>
        <begin position="205"/>
        <end position="223"/>
    </location>
</feature>
<evidence type="ECO:0000256" key="7">
    <source>
        <dbReference type="ARBA" id="ARBA00023170"/>
    </source>
</evidence>
<proteinExistence type="inferred from homology"/>
<keyword evidence="8" id="KW-0325">Glycoprotein</keyword>
<evidence type="ECO:0000313" key="11">
    <source>
        <dbReference type="EMBL" id="EFX82841.1"/>
    </source>
</evidence>
<keyword evidence="5 9" id="KW-1133">Transmembrane helix</keyword>
<dbReference type="InterPro" id="IPR052192">
    <property type="entry name" value="Insect_Ionotropic_Sensory_Rcpt"/>
</dbReference>
<dbReference type="PANTHER" id="PTHR42643">
    <property type="entry name" value="IONOTROPIC RECEPTOR 20A-RELATED"/>
    <property type="match status" value="1"/>
</dbReference>
<dbReference type="GO" id="GO:0015276">
    <property type="term" value="F:ligand-gated monoatomic ion channel activity"/>
    <property type="evidence" value="ECO:0007669"/>
    <property type="project" value="InterPro"/>
</dbReference>
<sequence length="458" mass="51334">MNLKNMFSFVIRYFVLLCVTEFLFIGHFKANADVYSLKSKLENKHLLLSATKSPLVKDKELTTVSLGILEEIILEILSSHMKFTYTIVPPSDILSPGYLRPNGSWTGTTGQLQRREVDMCVTTSAPSSAKLLVSDISYPVLFVDAAILIPFPKEKTKWVDASAFQSQAWLAIGCFFAFMILSAWIPHGHRLTKSHPDMECQNSLSFWIFYYFCIWMLIQGATLRNRSTPLRLVCLVSFFGSFIIMNYFTASYTSILSIPNFKATVGSIEDLANNGAVNPLLIKGSSTEEYIMSSSDATMKKISERMRYHPERSIRNALTVDDVSTIVKENSALVLIKSTGESLIDQSYKINKECRVTLAEKTFFSRPQTFTYPKNSSITKSVNYNLLLMQQAGLIQYAERRSAVPYNRCSVSEATKIAANKVVPLKLKDVAGAFVILALGSALSFVVLFVECILKKTK</sequence>
<keyword evidence="6 9" id="KW-0472">Membrane</keyword>
<dbReference type="eggNOG" id="KOG1052">
    <property type="taxonomic scope" value="Eukaryota"/>
</dbReference>
<evidence type="ECO:0000313" key="12">
    <source>
        <dbReference type="Proteomes" id="UP000000305"/>
    </source>
</evidence>
<reference evidence="11 12" key="1">
    <citation type="journal article" date="2011" name="Science">
        <title>The ecoresponsive genome of Daphnia pulex.</title>
        <authorList>
            <person name="Colbourne J.K."/>
            <person name="Pfrender M.E."/>
            <person name="Gilbert D."/>
            <person name="Thomas W.K."/>
            <person name="Tucker A."/>
            <person name="Oakley T.H."/>
            <person name="Tokishita S."/>
            <person name="Aerts A."/>
            <person name="Arnold G.J."/>
            <person name="Basu M.K."/>
            <person name="Bauer D.J."/>
            <person name="Caceres C.E."/>
            <person name="Carmel L."/>
            <person name="Casola C."/>
            <person name="Choi J.H."/>
            <person name="Detter J.C."/>
            <person name="Dong Q."/>
            <person name="Dusheyko S."/>
            <person name="Eads B.D."/>
            <person name="Frohlich T."/>
            <person name="Geiler-Samerotte K.A."/>
            <person name="Gerlach D."/>
            <person name="Hatcher P."/>
            <person name="Jogdeo S."/>
            <person name="Krijgsveld J."/>
            <person name="Kriventseva E.V."/>
            <person name="Kultz D."/>
            <person name="Laforsch C."/>
            <person name="Lindquist E."/>
            <person name="Lopez J."/>
            <person name="Manak J.R."/>
            <person name="Muller J."/>
            <person name="Pangilinan J."/>
            <person name="Patwardhan R.P."/>
            <person name="Pitluck S."/>
            <person name="Pritham E.J."/>
            <person name="Rechtsteiner A."/>
            <person name="Rho M."/>
            <person name="Rogozin I.B."/>
            <person name="Sakarya O."/>
            <person name="Salamov A."/>
            <person name="Schaack S."/>
            <person name="Shapiro H."/>
            <person name="Shiga Y."/>
            <person name="Skalitzky C."/>
            <person name="Smith Z."/>
            <person name="Souvorov A."/>
            <person name="Sung W."/>
            <person name="Tang Z."/>
            <person name="Tsuchiya D."/>
            <person name="Tu H."/>
            <person name="Vos H."/>
            <person name="Wang M."/>
            <person name="Wolf Y.I."/>
            <person name="Yamagata H."/>
            <person name="Yamada T."/>
            <person name="Ye Y."/>
            <person name="Shaw J.R."/>
            <person name="Andrews J."/>
            <person name="Crease T.J."/>
            <person name="Tang H."/>
            <person name="Lucas S.M."/>
            <person name="Robertson H.M."/>
            <person name="Bork P."/>
            <person name="Koonin E.V."/>
            <person name="Zdobnov E.M."/>
            <person name="Grigoriev I.V."/>
            <person name="Lynch M."/>
            <person name="Boore J.L."/>
        </authorList>
    </citation>
    <scope>NUCLEOTIDE SEQUENCE [LARGE SCALE GENOMIC DNA]</scope>
</reference>
<dbReference type="Gene3D" id="3.40.190.10">
    <property type="entry name" value="Periplasmic binding protein-like II"/>
    <property type="match status" value="1"/>
</dbReference>
<dbReference type="EMBL" id="GL732539">
    <property type="protein sequence ID" value="EFX82841.1"/>
    <property type="molecule type" value="Genomic_DNA"/>
</dbReference>
<evidence type="ECO:0000256" key="2">
    <source>
        <dbReference type="ARBA" id="ARBA00008685"/>
    </source>
</evidence>
<dbReference type="OMA" id="HGIFYLY"/>
<dbReference type="InParanoid" id="E9GCM2"/>
<organism evidence="11 12">
    <name type="scientific">Daphnia pulex</name>
    <name type="common">Water flea</name>
    <dbReference type="NCBI Taxonomy" id="6669"/>
    <lineage>
        <taxon>Eukaryota</taxon>
        <taxon>Metazoa</taxon>
        <taxon>Ecdysozoa</taxon>
        <taxon>Arthropoda</taxon>
        <taxon>Crustacea</taxon>
        <taxon>Branchiopoda</taxon>
        <taxon>Diplostraca</taxon>
        <taxon>Cladocera</taxon>
        <taxon>Anomopoda</taxon>
        <taxon>Daphniidae</taxon>
        <taxon>Daphnia</taxon>
    </lineage>
</organism>
<evidence type="ECO:0000256" key="3">
    <source>
        <dbReference type="ARBA" id="ARBA00022475"/>
    </source>
</evidence>
<protein>
    <recommendedName>
        <fullName evidence="10">Ionotropic glutamate receptor C-terminal domain-containing protein</fullName>
    </recommendedName>
</protein>
<evidence type="ECO:0000256" key="1">
    <source>
        <dbReference type="ARBA" id="ARBA00004651"/>
    </source>
</evidence>
<keyword evidence="7" id="KW-0675">Receptor</keyword>
<dbReference type="InterPro" id="IPR001320">
    <property type="entry name" value="Iontro_rcpt_C"/>
</dbReference>
<feature type="transmembrane region" description="Helical" evidence="9">
    <location>
        <begin position="168"/>
        <end position="185"/>
    </location>
</feature>
<feature type="transmembrane region" description="Helical" evidence="9">
    <location>
        <begin position="430"/>
        <end position="454"/>
    </location>
</feature>
<evidence type="ECO:0000256" key="8">
    <source>
        <dbReference type="ARBA" id="ARBA00023180"/>
    </source>
</evidence>
<dbReference type="HOGENOM" id="CLU_057926_0_0_1"/>
<dbReference type="STRING" id="6669.E9GCM2"/>
<evidence type="ECO:0000256" key="4">
    <source>
        <dbReference type="ARBA" id="ARBA00022692"/>
    </source>
</evidence>
<feature type="domain" description="Ionotropic glutamate receptor C-terminal" evidence="10">
    <location>
        <begin position="167"/>
        <end position="440"/>
    </location>
</feature>
<evidence type="ECO:0000259" key="10">
    <source>
        <dbReference type="Pfam" id="PF00060"/>
    </source>
</evidence>
<dbReference type="GO" id="GO:0050906">
    <property type="term" value="P:detection of stimulus involved in sensory perception"/>
    <property type="evidence" value="ECO:0007669"/>
    <property type="project" value="UniProtKB-ARBA"/>
</dbReference>
<evidence type="ECO:0000256" key="5">
    <source>
        <dbReference type="ARBA" id="ARBA00022989"/>
    </source>
</evidence>
<dbReference type="Gene3D" id="1.10.287.70">
    <property type="match status" value="1"/>
</dbReference>
<keyword evidence="12" id="KW-1185">Reference proteome</keyword>
<dbReference type="KEGG" id="dpx:DAPPUDRAFT_316351"/>
<feature type="transmembrane region" description="Helical" evidence="9">
    <location>
        <begin position="6"/>
        <end position="28"/>
    </location>
</feature>
<evidence type="ECO:0000256" key="9">
    <source>
        <dbReference type="SAM" id="Phobius"/>
    </source>
</evidence>
<keyword evidence="4 9" id="KW-0812">Transmembrane</keyword>
<feature type="transmembrane region" description="Helical" evidence="9">
    <location>
        <begin position="230"/>
        <end position="248"/>
    </location>
</feature>
<keyword evidence="3" id="KW-1003">Cell membrane</keyword>
<accession>E9GCM2</accession>
<gene>
    <name evidence="11" type="ORF">DAPPUDRAFT_316351</name>
</gene>
<dbReference type="Pfam" id="PF00060">
    <property type="entry name" value="Lig_chan"/>
    <property type="match status" value="1"/>
</dbReference>
<comment type="similarity">
    <text evidence="2">Belongs to the glutamate-gated ion channel (TC 1.A.10.1) family.</text>
</comment>
<dbReference type="OrthoDB" id="6342774at2759"/>
<name>E9GCM2_DAPPU</name>
<dbReference type="FunCoup" id="E9GCM2">
    <property type="interactions" value="110"/>
</dbReference>
<comment type="subcellular location">
    <subcellularLocation>
        <location evidence="1">Cell membrane</location>
        <topology evidence="1">Multi-pass membrane protein</topology>
    </subcellularLocation>
</comment>
<dbReference type="AlphaFoldDB" id="E9GCM2"/>
<dbReference type="PANTHER" id="PTHR42643:SF24">
    <property type="entry name" value="IONOTROPIC RECEPTOR 60A"/>
    <property type="match status" value="1"/>
</dbReference>
<dbReference type="SUPFAM" id="SSF53850">
    <property type="entry name" value="Periplasmic binding protein-like II"/>
    <property type="match status" value="1"/>
</dbReference>
<dbReference type="PhylomeDB" id="E9GCM2"/>
<evidence type="ECO:0000256" key="6">
    <source>
        <dbReference type="ARBA" id="ARBA00023136"/>
    </source>
</evidence>